<accession>A0ABD5NIG7</accession>
<keyword evidence="1 6" id="KW-0808">Transferase</keyword>
<dbReference type="InterPro" id="IPR045540">
    <property type="entry name" value="YegS/DAGK_C"/>
</dbReference>
<evidence type="ECO:0000256" key="1">
    <source>
        <dbReference type="ARBA" id="ARBA00022679"/>
    </source>
</evidence>
<dbReference type="InterPro" id="IPR017438">
    <property type="entry name" value="ATP-NAD_kinase_N"/>
</dbReference>
<dbReference type="SUPFAM" id="SSF111331">
    <property type="entry name" value="NAD kinase/diacylglycerol kinase-like"/>
    <property type="match status" value="1"/>
</dbReference>
<evidence type="ECO:0000256" key="2">
    <source>
        <dbReference type="ARBA" id="ARBA00022741"/>
    </source>
</evidence>
<dbReference type="Gene3D" id="3.40.50.10330">
    <property type="entry name" value="Probable inorganic polyphosphate/atp-NAD kinase, domain 1"/>
    <property type="match status" value="1"/>
</dbReference>
<dbReference type="NCBIfam" id="TIGR00147">
    <property type="entry name" value="YegS/Rv2252/BmrU family lipid kinase"/>
    <property type="match status" value="1"/>
</dbReference>
<dbReference type="PANTHER" id="PTHR12358">
    <property type="entry name" value="SPHINGOSINE KINASE"/>
    <property type="match status" value="1"/>
</dbReference>
<dbReference type="Pfam" id="PF19279">
    <property type="entry name" value="YegS_C"/>
    <property type="match status" value="1"/>
</dbReference>
<dbReference type="Pfam" id="PF00781">
    <property type="entry name" value="DAGK_cat"/>
    <property type="match status" value="1"/>
</dbReference>
<comment type="caution">
    <text evidence="6">The sequence shown here is derived from an EMBL/GenBank/DDBJ whole genome shotgun (WGS) entry which is preliminary data.</text>
</comment>
<proteinExistence type="predicted"/>
<dbReference type="InterPro" id="IPR050187">
    <property type="entry name" value="Lipid_Phosphate_FormReg"/>
</dbReference>
<keyword evidence="7" id="KW-1185">Reference proteome</keyword>
<dbReference type="Gene3D" id="2.60.200.40">
    <property type="match status" value="1"/>
</dbReference>
<keyword evidence="2" id="KW-0547">Nucleotide-binding</keyword>
<gene>
    <name evidence="6" type="ORF">ACFOUR_00030</name>
</gene>
<protein>
    <submittedName>
        <fullName evidence="6">Diacylglycerol/lipid kinase family protein</fullName>
        <ecNumber evidence="6">2.7.1.-</ecNumber>
    </submittedName>
</protein>
<dbReference type="PANTHER" id="PTHR12358:SF54">
    <property type="entry name" value="SPHINGOSINE KINASE RELATED PROTEIN"/>
    <property type="match status" value="1"/>
</dbReference>
<evidence type="ECO:0000313" key="7">
    <source>
        <dbReference type="Proteomes" id="UP001595846"/>
    </source>
</evidence>
<keyword evidence="3 6" id="KW-0418">Kinase</keyword>
<dbReference type="EMBL" id="JBHSAQ010000001">
    <property type="protein sequence ID" value="MFC3956758.1"/>
    <property type="molecule type" value="Genomic_DNA"/>
</dbReference>
<dbReference type="SMART" id="SM00046">
    <property type="entry name" value="DAGKc"/>
    <property type="match status" value="1"/>
</dbReference>
<evidence type="ECO:0000256" key="3">
    <source>
        <dbReference type="ARBA" id="ARBA00022777"/>
    </source>
</evidence>
<dbReference type="AlphaFoldDB" id="A0ABD5NIG7"/>
<dbReference type="PROSITE" id="PS50146">
    <property type="entry name" value="DAGK"/>
    <property type="match status" value="1"/>
</dbReference>
<dbReference type="InterPro" id="IPR005218">
    <property type="entry name" value="Diacylglycerol/lipid_kinase"/>
</dbReference>
<dbReference type="RefSeq" id="WP_256532301.1">
    <property type="nucleotide sequence ID" value="NZ_CP101824.1"/>
</dbReference>
<dbReference type="Proteomes" id="UP001595846">
    <property type="component" value="Unassembled WGS sequence"/>
</dbReference>
<dbReference type="GO" id="GO:0005524">
    <property type="term" value="F:ATP binding"/>
    <property type="evidence" value="ECO:0007669"/>
    <property type="project" value="UniProtKB-KW"/>
</dbReference>
<name>A0ABD5NIG7_9EURY</name>
<dbReference type="EC" id="2.7.1.-" evidence="6"/>
<sequence length="307" mass="32254">MTSSRSTRGVVVVNPVSGSGDHVDTVVEWAADRGLEPRPTERSGDARRIAREVAPDVDLVIAAGGDGTVNEVANGIVEATALDSTTLGVLPAGTGNNFATNIGVGSVEAAFDAIDRDRRRMLDLGLANDRAFVNSCVGGITAEASAATSPDEKASLGVLAYVRNTFEQLASYDAPPLSVDIGGGSADDGIDWQGEALFVFVGNARRFSGTRTAQANVEDGRFEVIVIGREPPSSLVGDAALERLFGRDDDAIVRRRTPSVRIACEDRSVGYSLDGEMLETERLELDVGPTSLSTIVGDPYDPDPDDT</sequence>
<evidence type="ECO:0000313" key="6">
    <source>
        <dbReference type="EMBL" id="MFC3956758.1"/>
    </source>
</evidence>
<evidence type="ECO:0000259" key="5">
    <source>
        <dbReference type="PROSITE" id="PS50146"/>
    </source>
</evidence>
<dbReference type="GeneID" id="73901378"/>
<dbReference type="InterPro" id="IPR001206">
    <property type="entry name" value="Diacylglycerol_kinase_cat_dom"/>
</dbReference>
<dbReference type="InterPro" id="IPR016064">
    <property type="entry name" value="NAD/diacylglycerol_kinase_sf"/>
</dbReference>
<keyword evidence="4" id="KW-0067">ATP-binding</keyword>
<reference evidence="6 7" key="1">
    <citation type="journal article" date="2019" name="Int. J. Syst. Evol. Microbiol.">
        <title>The Global Catalogue of Microorganisms (GCM) 10K type strain sequencing project: providing services to taxonomists for standard genome sequencing and annotation.</title>
        <authorList>
            <consortium name="The Broad Institute Genomics Platform"/>
            <consortium name="The Broad Institute Genome Sequencing Center for Infectious Disease"/>
            <person name="Wu L."/>
            <person name="Ma J."/>
        </authorList>
    </citation>
    <scope>NUCLEOTIDE SEQUENCE [LARGE SCALE GENOMIC DNA]</scope>
    <source>
        <strain evidence="6 7">IBRC-M 10256</strain>
    </source>
</reference>
<organism evidence="6 7">
    <name type="scientific">Halovivax cerinus</name>
    <dbReference type="NCBI Taxonomy" id="1487865"/>
    <lineage>
        <taxon>Archaea</taxon>
        <taxon>Methanobacteriati</taxon>
        <taxon>Methanobacteriota</taxon>
        <taxon>Stenosarchaea group</taxon>
        <taxon>Halobacteria</taxon>
        <taxon>Halobacteriales</taxon>
        <taxon>Natrialbaceae</taxon>
        <taxon>Halovivax</taxon>
    </lineage>
</organism>
<evidence type="ECO:0000256" key="4">
    <source>
        <dbReference type="ARBA" id="ARBA00022840"/>
    </source>
</evidence>
<dbReference type="GO" id="GO:0016301">
    <property type="term" value="F:kinase activity"/>
    <property type="evidence" value="ECO:0007669"/>
    <property type="project" value="UniProtKB-KW"/>
</dbReference>
<feature type="domain" description="DAGKc" evidence="5">
    <location>
        <begin position="4"/>
        <end position="131"/>
    </location>
</feature>